<evidence type="ECO:0000313" key="1">
    <source>
        <dbReference type="EMBL" id="MBC5726851.1"/>
    </source>
</evidence>
<dbReference type="Proteomes" id="UP000606499">
    <property type="component" value="Unassembled WGS sequence"/>
</dbReference>
<dbReference type="AlphaFoldDB" id="A0A923LWV5"/>
<proteinExistence type="predicted"/>
<gene>
    <name evidence="1" type="ORF">H8S45_15535</name>
</gene>
<sequence>MNEKNRLPDELNLTRLRFYETDFKALDYSLTEKEQAEWNAIYASYRSSSILSGEIIGVEGVPLPDGEDEDGTDGKKEMPCLTVVQYRVKVLIPEPFVWKEGDERETYVLGHMAGAKIDYIITGVDREGQCAVASRALAMERQRWHAHRVRGVQEGDIVDCMVLAVGASHLTLTTCGHDLTLAQAGLSYSYLGDMRESYYPGQKLKAKVMAADEEGFAVSVLEVEPNPYIGAEFRHPVGSTRIAKITNKYTGGIFGRLRDGCTVVCRYAQQFSDDQFEAGDSVIVQSMEYSDDRQWLRGKIKGKIR</sequence>
<evidence type="ECO:0000313" key="2">
    <source>
        <dbReference type="Proteomes" id="UP000606499"/>
    </source>
</evidence>
<dbReference type="RefSeq" id="WP_147574649.1">
    <property type="nucleotide sequence ID" value="NZ_JACOPL010000040.1"/>
</dbReference>
<organism evidence="1 2">
    <name type="scientific">Agathobaculum faecis</name>
    <dbReference type="NCBI Taxonomy" id="2763013"/>
    <lineage>
        <taxon>Bacteria</taxon>
        <taxon>Bacillati</taxon>
        <taxon>Bacillota</taxon>
        <taxon>Clostridia</taxon>
        <taxon>Eubacteriales</taxon>
        <taxon>Butyricicoccaceae</taxon>
        <taxon>Agathobaculum</taxon>
    </lineage>
</organism>
<keyword evidence="2" id="KW-1185">Reference proteome</keyword>
<dbReference type="SUPFAM" id="SSF50249">
    <property type="entry name" value="Nucleic acid-binding proteins"/>
    <property type="match status" value="1"/>
</dbReference>
<accession>A0A923LWV5</accession>
<dbReference type="InterPro" id="IPR012340">
    <property type="entry name" value="NA-bd_OB-fold"/>
</dbReference>
<name>A0A923LWV5_9FIRM</name>
<dbReference type="EMBL" id="JACOPL010000040">
    <property type="protein sequence ID" value="MBC5726851.1"/>
    <property type="molecule type" value="Genomic_DNA"/>
</dbReference>
<evidence type="ECO:0008006" key="3">
    <source>
        <dbReference type="Google" id="ProtNLM"/>
    </source>
</evidence>
<reference evidence="1" key="1">
    <citation type="submission" date="2020-08" db="EMBL/GenBank/DDBJ databases">
        <title>Genome public.</title>
        <authorList>
            <person name="Liu C."/>
            <person name="Sun Q."/>
        </authorList>
    </citation>
    <scope>NUCLEOTIDE SEQUENCE</scope>
    <source>
        <strain evidence="1">NSJ-28</strain>
    </source>
</reference>
<protein>
    <recommendedName>
        <fullName evidence="3">S1 RNA-binding domain-containing protein</fullName>
    </recommendedName>
</protein>
<comment type="caution">
    <text evidence="1">The sequence shown here is derived from an EMBL/GenBank/DDBJ whole genome shotgun (WGS) entry which is preliminary data.</text>
</comment>